<dbReference type="SUPFAM" id="SSF141868">
    <property type="entry name" value="EAL domain-like"/>
    <property type="match status" value="1"/>
</dbReference>
<evidence type="ECO:0000259" key="1">
    <source>
        <dbReference type="PROSITE" id="PS50883"/>
    </source>
</evidence>
<comment type="caution">
    <text evidence="2">The sequence shown here is derived from an EMBL/GenBank/DDBJ whole genome shotgun (WGS) entry which is preliminary data.</text>
</comment>
<dbReference type="Gene3D" id="3.20.20.450">
    <property type="entry name" value="EAL domain"/>
    <property type="match status" value="1"/>
</dbReference>
<evidence type="ECO:0000313" key="3">
    <source>
        <dbReference type="Proteomes" id="UP001501195"/>
    </source>
</evidence>
<reference evidence="3" key="1">
    <citation type="journal article" date="2019" name="Int. J. Syst. Evol. Microbiol.">
        <title>The Global Catalogue of Microorganisms (GCM) 10K type strain sequencing project: providing services to taxonomists for standard genome sequencing and annotation.</title>
        <authorList>
            <consortium name="The Broad Institute Genomics Platform"/>
            <consortium name="The Broad Institute Genome Sequencing Center for Infectious Disease"/>
            <person name="Wu L."/>
            <person name="Ma J."/>
        </authorList>
    </citation>
    <scope>NUCLEOTIDE SEQUENCE [LARGE SCALE GENOMIC DNA]</scope>
    <source>
        <strain evidence="3">JCM 18126</strain>
    </source>
</reference>
<dbReference type="PROSITE" id="PS50883">
    <property type="entry name" value="EAL"/>
    <property type="match status" value="1"/>
</dbReference>
<keyword evidence="3" id="KW-1185">Reference proteome</keyword>
<dbReference type="InterPro" id="IPR019278">
    <property type="entry name" value="DICT_dom"/>
</dbReference>
<dbReference type="Pfam" id="PF10069">
    <property type="entry name" value="DICT"/>
    <property type="match status" value="1"/>
</dbReference>
<dbReference type="SMART" id="SM00052">
    <property type="entry name" value="EAL"/>
    <property type="match status" value="1"/>
</dbReference>
<sequence>MTPTSSLLRTDGLVQPGVRAGASLALSPTHAAVRAEGLDELDALLRTGALHTVFQPIVDLDTRRTVAFEALTRGPEGSALQRPDALFAAARRAGRLAELDRACQVAALAAAEAGGLGAPWTLFLNTEPEAAGQRRPPALPGASPHAVVVELTERALTARPAELLRMVDLLRARGWGIALDDVGADPASLALLPLVRPDVVKLDLRLVQAQPDAQIAAIANAVSAQAERDGTLVLAEGVETEEQCATAVALGASLGQGWLFGRPGPLPAAVRTGSPGRGLPLGARRPLDTVDSPFELAARRRRVRVARKPLLVQMSKQLEQQASGSGDACVVVSTFQHVSQLTPDTRARYARIAQRAAFVAAIGSDVPPAPVPGVRGVRGVHVDSGDPLTLEWDVTVLGPHFAGALLARDLGDDGPEAERRFEFVLTHDRNLAVAATSALLGRIAPLPPQRP</sequence>
<dbReference type="PANTHER" id="PTHR33121">
    <property type="entry name" value="CYCLIC DI-GMP PHOSPHODIESTERASE PDEF"/>
    <property type="match status" value="1"/>
</dbReference>
<evidence type="ECO:0000313" key="2">
    <source>
        <dbReference type="EMBL" id="GAA4988589.1"/>
    </source>
</evidence>
<dbReference type="Pfam" id="PF00563">
    <property type="entry name" value="EAL"/>
    <property type="match status" value="1"/>
</dbReference>
<proteinExistence type="predicted"/>
<feature type="domain" description="EAL" evidence="1">
    <location>
        <begin position="34"/>
        <end position="277"/>
    </location>
</feature>
<dbReference type="RefSeq" id="WP_345713240.1">
    <property type="nucleotide sequence ID" value="NZ_BAABIL010000464.1"/>
</dbReference>
<dbReference type="PANTHER" id="PTHR33121:SF76">
    <property type="entry name" value="SIGNALING PROTEIN"/>
    <property type="match status" value="1"/>
</dbReference>
<dbReference type="EMBL" id="BAABIL010000464">
    <property type="protein sequence ID" value="GAA4988589.1"/>
    <property type="molecule type" value="Genomic_DNA"/>
</dbReference>
<dbReference type="InterPro" id="IPR001633">
    <property type="entry name" value="EAL_dom"/>
</dbReference>
<dbReference type="Proteomes" id="UP001501195">
    <property type="component" value="Unassembled WGS sequence"/>
</dbReference>
<dbReference type="InterPro" id="IPR035919">
    <property type="entry name" value="EAL_sf"/>
</dbReference>
<protein>
    <recommendedName>
        <fullName evidence="1">EAL domain-containing protein</fullName>
    </recommendedName>
</protein>
<dbReference type="InterPro" id="IPR050706">
    <property type="entry name" value="Cyclic-di-GMP_PDE-like"/>
</dbReference>
<gene>
    <name evidence="2" type="ORF">GCM10023225_27740</name>
</gene>
<name>A0ABP9I5N7_9ACTN</name>
<dbReference type="CDD" id="cd01948">
    <property type="entry name" value="EAL"/>
    <property type="match status" value="1"/>
</dbReference>
<accession>A0ABP9I5N7</accession>
<organism evidence="2 3">
    <name type="scientific">Kineococcus glutinatus</name>
    <dbReference type="NCBI Taxonomy" id="1070872"/>
    <lineage>
        <taxon>Bacteria</taxon>
        <taxon>Bacillati</taxon>
        <taxon>Actinomycetota</taxon>
        <taxon>Actinomycetes</taxon>
        <taxon>Kineosporiales</taxon>
        <taxon>Kineosporiaceae</taxon>
        <taxon>Kineococcus</taxon>
    </lineage>
</organism>